<dbReference type="InterPro" id="IPR026960">
    <property type="entry name" value="RVT-Znf"/>
</dbReference>
<evidence type="ECO:0000259" key="2">
    <source>
        <dbReference type="Pfam" id="PF13966"/>
    </source>
</evidence>
<dbReference type="SMART" id="SM00367">
    <property type="entry name" value="LRR_CC"/>
    <property type="match status" value="14"/>
</dbReference>
<dbReference type="AlphaFoldDB" id="M8A3S4"/>
<dbReference type="Gene3D" id="3.80.10.10">
    <property type="entry name" value="Ribonuclease Inhibitor"/>
    <property type="match status" value="3"/>
</dbReference>
<dbReference type="STRING" id="4572.M8A3S4"/>
<proteinExistence type="predicted"/>
<dbReference type="InterPro" id="IPR057207">
    <property type="entry name" value="FBXL15_LRR"/>
</dbReference>
<dbReference type="Pfam" id="PF13966">
    <property type="entry name" value="zf-RVT"/>
    <property type="match status" value="1"/>
</dbReference>
<sequence>MEFQVGDKHQGEVAPPQPCAASRRGKERGMDEDATDVEGVLYREVVTACYIGDPGLVAIGEGCNLLNNLSLRFVEGATDEGLIGLIKSCGQSLLSLGIANCAWITDASLRAVGSHCPNLEILSLESELVKNEGVISIAKGCHFLKNLKLQCIGAGDEALEAIGSCCSLLEILSLNNFERFTDRSPDGLLTSFWICRSLSSIAKGCKNLTDLVLNDCLLLTDRSLEFVARSCKKIARLKINGCQNMETAALEHIGRWCPGLLELSLIYCPRVRDTAFLELGKGCTLLQSLYLVDCSRIGDDAMCHIAQGCKYLKEISIRRGYEVGDKALISIAENCKLLKELTLQFCERVSDTGLAAIAEGCSLQKLNLCGCQLITDNGLAAIARGCGDLVFLDISVLPHRNVALYARDQQCLSKSGCPQREGTAASCVWAPPKVKFFAWLALQGRIWTTDRLERQGWPNCGLCPLCKREQETGIHLFVKCCFTMRLWNMVIAKYGLVHMDTTVWHLHESLFDWWDRRTDMTNPNKGAMASLTMLVSSTIWNEWNARIFRHKSAPPPILLKIVTDEASLWMTGDMGLAEIGQGCPQIKDIALSHCPGVTDVGLGHLVRGCLQLQSCQLVYCKRVTSTGVATVVSSCSRLKKLLVEEAKVSERTRRRAGPILSFLCSGL</sequence>
<evidence type="ECO:0000313" key="4">
    <source>
        <dbReference type="EMBL" id="EMS59315.1"/>
    </source>
</evidence>
<dbReference type="GO" id="GO:0031146">
    <property type="term" value="P:SCF-dependent proteasomal ubiquitin-dependent protein catabolic process"/>
    <property type="evidence" value="ECO:0007669"/>
    <property type="project" value="TreeGrafter"/>
</dbReference>
<feature type="region of interest" description="Disordered" evidence="1">
    <location>
        <begin position="1"/>
        <end position="33"/>
    </location>
</feature>
<organism evidence="4">
    <name type="scientific">Triticum urartu</name>
    <name type="common">Red wild einkorn</name>
    <name type="synonym">Crithodium urartu</name>
    <dbReference type="NCBI Taxonomy" id="4572"/>
    <lineage>
        <taxon>Eukaryota</taxon>
        <taxon>Viridiplantae</taxon>
        <taxon>Streptophyta</taxon>
        <taxon>Embryophyta</taxon>
        <taxon>Tracheophyta</taxon>
        <taxon>Spermatophyta</taxon>
        <taxon>Magnoliopsida</taxon>
        <taxon>Liliopsida</taxon>
        <taxon>Poales</taxon>
        <taxon>Poaceae</taxon>
        <taxon>BOP clade</taxon>
        <taxon>Pooideae</taxon>
        <taxon>Triticodae</taxon>
        <taxon>Triticeae</taxon>
        <taxon>Triticinae</taxon>
        <taxon>Triticum</taxon>
    </lineage>
</organism>
<dbReference type="eggNOG" id="KOG1947">
    <property type="taxonomic scope" value="Eukaryota"/>
</dbReference>
<dbReference type="PANTHER" id="PTHR13318">
    <property type="entry name" value="PARTNER OF PAIRED, ISOFORM B-RELATED"/>
    <property type="match status" value="1"/>
</dbReference>
<dbReference type="GO" id="GO:0019005">
    <property type="term" value="C:SCF ubiquitin ligase complex"/>
    <property type="evidence" value="ECO:0007669"/>
    <property type="project" value="TreeGrafter"/>
</dbReference>
<feature type="domain" description="F-box/LRR-repeat protein 15-like leucin rich repeat" evidence="3">
    <location>
        <begin position="227"/>
        <end position="398"/>
    </location>
</feature>
<gene>
    <name evidence="4" type="ORF">TRIUR3_13623</name>
</gene>
<evidence type="ECO:0000259" key="3">
    <source>
        <dbReference type="Pfam" id="PF25372"/>
    </source>
</evidence>
<accession>M8A3S4</accession>
<evidence type="ECO:0000256" key="1">
    <source>
        <dbReference type="SAM" id="MobiDB-lite"/>
    </source>
</evidence>
<dbReference type="InterPro" id="IPR006553">
    <property type="entry name" value="Leu-rich_rpt_Cys-con_subtyp"/>
</dbReference>
<name>M8A3S4_TRIUA</name>
<dbReference type="SUPFAM" id="SSF52047">
    <property type="entry name" value="RNI-like"/>
    <property type="match status" value="3"/>
</dbReference>
<dbReference type="EMBL" id="KD122387">
    <property type="protein sequence ID" value="EMS59315.1"/>
    <property type="molecule type" value="Genomic_DNA"/>
</dbReference>
<protein>
    <submittedName>
        <fullName evidence="4">Uncharacterized protein</fullName>
    </submittedName>
</protein>
<dbReference type="InterPro" id="IPR032675">
    <property type="entry name" value="LRR_dom_sf"/>
</dbReference>
<reference evidence="4" key="1">
    <citation type="journal article" date="2013" name="Nature">
        <title>Draft genome of the wheat A-genome progenitor Triticum urartu.</title>
        <authorList>
            <person name="Ling H.Q."/>
            <person name="Zhao S."/>
            <person name="Liu D."/>
            <person name="Wang J."/>
            <person name="Sun H."/>
            <person name="Zhang C."/>
            <person name="Fan H."/>
            <person name="Li D."/>
            <person name="Dong L."/>
            <person name="Tao Y."/>
            <person name="Gao C."/>
            <person name="Wu H."/>
            <person name="Li Y."/>
            <person name="Cui Y."/>
            <person name="Guo X."/>
            <person name="Zheng S."/>
            <person name="Wang B."/>
            <person name="Yu K."/>
            <person name="Liang Q."/>
            <person name="Yang W."/>
            <person name="Lou X."/>
            <person name="Chen J."/>
            <person name="Feng M."/>
            <person name="Jian J."/>
            <person name="Zhang X."/>
            <person name="Luo G."/>
            <person name="Jiang Y."/>
            <person name="Liu J."/>
            <person name="Wang Z."/>
            <person name="Sha Y."/>
            <person name="Zhang B."/>
            <person name="Wu H."/>
            <person name="Tang D."/>
            <person name="Shen Q."/>
            <person name="Xue P."/>
            <person name="Zou S."/>
            <person name="Wang X."/>
            <person name="Liu X."/>
            <person name="Wang F."/>
            <person name="Yang Y."/>
            <person name="An X."/>
            <person name="Dong Z."/>
            <person name="Zhang K."/>
            <person name="Zhang X."/>
            <person name="Luo M.C."/>
            <person name="Dvorak J."/>
            <person name="Tong Y."/>
            <person name="Wang J."/>
            <person name="Yang H."/>
            <person name="Li Z."/>
            <person name="Wang D."/>
            <person name="Zhang A."/>
            <person name="Wang J."/>
        </authorList>
    </citation>
    <scope>NUCLEOTIDE SEQUENCE</scope>
</reference>
<dbReference type="PANTHER" id="PTHR13318:SF41">
    <property type="entry name" value="F-BOX_LRR-REPEAT PROTEIN 4"/>
    <property type="match status" value="1"/>
</dbReference>
<dbReference type="Pfam" id="PF25372">
    <property type="entry name" value="DUF7885"/>
    <property type="match status" value="1"/>
</dbReference>
<feature type="domain" description="Reverse transcriptase zinc-binding" evidence="2">
    <location>
        <begin position="429"/>
        <end position="487"/>
    </location>
</feature>
<feature type="compositionally biased region" description="Basic and acidic residues" evidence="1">
    <location>
        <begin position="1"/>
        <end position="11"/>
    </location>
</feature>